<dbReference type="GO" id="GO:0016747">
    <property type="term" value="F:acyltransferase activity, transferring groups other than amino-acyl groups"/>
    <property type="evidence" value="ECO:0007669"/>
    <property type="project" value="InterPro"/>
</dbReference>
<feature type="domain" description="N-acetyltransferase" evidence="1">
    <location>
        <begin position="96"/>
        <end position="225"/>
    </location>
</feature>
<dbReference type="PROSITE" id="PS51186">
    <property type="entry name" value="GNAT"/>
    <property type="match status" value="1"/>
</dbReference>
<dbReference type="Gene3D" id="3.40.630.30">
    <property type="match status" value="1"/>
</dbReference>
<protein>
    <submittedName>
        <fullName evidence="2">GNAT family N-acetyltransferase</fullName>
    </submittedName>
</protein>
<evidence type="ECO:0000259" key="1">
    <source>
        <dbReference type="PROSITE" id="PS51186"/>
    </source>
</evidence>
<dbReference type="OrthoDB" id="4966223at2"/>
<reference evidence="2 3" key="1">
    <citation type="submission" date="2019-04" db="EMBL/GenBank/DDBJ databases">
        <authorList>
            <person name="Liu Q."/>
            <person name="Xin Y.-H."/>
        </authorList>
    </citation>
    <scope>NUCLEOTIDE SEQUENCE [LARGE SCALE GENOMIC DNA]</scope>
    <source>
        <strain evidence="2 3">AM23</strain>
    </source>
</reference>
<dbReference type="EMBL" id="SSWH01000001">
    <property type="protein sequence ID" value="THJ68408.1"/>
    <property type="molecule type" value="Genomic_DNA"/>
</dbReference>
<keyword evidence="2" id="KW-0808">Transferase</keyword>
<evidence type="ECO:0000313" key="3">
    <source>
        <dbReference type="Proteomes" id="UP000305233"/>
    </source>
</evidence>
<organism evidence="2 3">
    <name type="scientific">Arthrobacter echini</name>
    <dbReference type="NCBI Taxonomy" id="1529066"/>
    <lineage>
        <taxon>Bacteria</taxon>
        <taxon>Bacillati</taxon>
        <taxon>Actinomycetota</taxon>
        <taxon>Actinomycetes</taxon>
        <taxon>Micrococcales</taxon>
        <taxon>Micrococcaceae</taxon>
        <taxon>Arthrobacter</taxon>
    </lineage>
</organism>
<dbReference type="Pfam" id="PF08445">
    <property type="entry name" value="FR47"/>
    <property type="match status" value="1"/>
</dbReference>
<dbReference type="Proteomes" id="UP000305233">
    <property type="component" value="Unassembled WGS sequence"/>
</dbReference>
<dbReference type="InterPro" id="IPR013653">
    <property type="entry name" value="GCN5-like_dom"/>
</dbReference>
<name>A0A4S5E9R4_9MICC</name>
<gene>
    <name evidence="2" type="ORF">E8P82_00350</name>
</gene>
<comment type="caution">
    <text evidence="2">The sequence shown here is derived from an EMBL/GenBank/DDBJ whole genome shotgun (WGS) entry which is preliminary data.</text>
</comment>
<dbReference type="InterPro" id="IPR000182">
    <property type="entry name" value="GNAT_dom"/>
</dbReference>
<dbReference type="AlphaFoldDB" id="A0A4S5E9R4"/>
<dbReference type="InterPro" id="IPR016181">
    <property type="entry name" value="Acyl_CoA_acyltransferase"/>
</dbReference>
<sequence length="225" mass="25280">MASANYRSPMAEHADDRLLQTWITGWSTCRGLRPYDDGGSTFVVSTDPQEQTEHFLFEPSTEQFLELARETKDDARRVLTVITNRMQDLLDAADPLGMRVIDRKQSLMSADMHGQDVEDPRAPSEDFVLERSEDSPCRRVTVRIGDELAARGSVSVVGDYAVYDRIITEEQFRRRGLASYVMRALTAGVLTDDVTTGLLVATSDGRALYEFLGWQHLADVFVIRG</sequence>
<dbReference type="SUPFAM" id="SSF55729">
    <property type="entry name" value="Acyl-CoA N-acyltransferases (Nat)"/>
    <property type="match status" value="1"/>
</dbReference>
<keyword evidence="3" id="KW-1185">Reference proteome</keyword>
<proteinExistence type="predicted"/>
<accession>A0A4S5E9R4</accession>
<evidence type="ECO:0000313" key="2">
    <source>
        <dbReference type="EMBL" id="THJ68408.1"/>
    </source>
</evidence>